<evidence type="ECO:0000313" key="1">
    <source>
        <dbReference type="EMBL" id="MCM5673351.1"/>
    </source>
</evidence>
<proteinExistence type="predicted"/>
<dbReference type="RefSeq" id="WP_209244519.1">
    <property type="nucleotide sequence ID" value="NZ_JAGHKT020000031.1"/>
</dbReference>
<organism evidence="1 2">
    <name type="scientific">Staphylococcus hominis</name>
    <dbReference type="NCBI Taxonomy" id="1290"/>
    <lineage>
        <taxon>Bacteria</taxon>
        <taxon>Bacillati</taxon>
        <taxon>Bacillota</taxon>
        <taxon>Bacilli</taxon>
        <taxon>Bacillales</taxon>
        <taxon>Staphylococcaceae</taxon>
        <taxon>Staphylococcus</taxon>
    </lineage>
</organism>
<gene>
    <name evidence="1" type="ORF">J7T32_011510</name>
</gene>
<accession>A0A8X8KJQ6</accession>
<dbReference type="EMBL" id="JAGHKT020000031">
    <property type="protein sequence ID" value="MCM5673351.1"/>
    <property type="molecule type" value="Genomic_DNA"/>
</dbReference>
<evidence type="ECO:0000313" key="2">
    <source>
        <dbReference type="Proteomes" id="UP000665944"/>
    </source>
</evidence>
<keyword evidence="2" id="KW-1185">Reference proteome</keyword>
<comment type="caution">
    <text evidence="1">The sequence shown here is derived from an EMBL/GenBank/DDBJ whole genome shotgun (WGS) entry which is preliminary data.</text>
</comment>
<name>A0A8X8KJQ6_STAHO</name>
<protein>
    <submittedName>
        <fullName evidence="1">Uncharacterized protein</fullName>
    </submittedName>
</protein>
<dbReference type="AlphaFoldDB" id="A0A8X8KJQ6"/>
<sequence length="72" mass="8601">MARKHNVDKVSNYLLTETTLSVDECQKVLDVVEQQFSQNIRQQKKDELSQKSQRDVRLMRMAEENRIIKNKH</sequence>
<reference evidence="1 2" key="1">
    <citation type="submission" date="2022-06" db="EMBL/GenBank/DDBJ databases">
        <title>Staphylococcus hominis ShoR14 genome sequence.</title>
        <authorList>
            <person name="Yeo C.C."/>
            <person name="Chew C.H."/>
            <person name="Che Hamzah A.M."/>
            <person name="Al-Trad E.I."/>
        </authorList>
    </citation>
    <scope>NUCLEOTIDE SEQUENCE [LARGE SCALE GENOMIC DNA]</scope>
    <source>
        <strain evidence="1 2">ShoR14</strain>
    </source>
</reference>
<dbReference type="Proteomes" id="UP000665944">
    <property type="component" value="Unassembled WGS sequence"/>
</dbReference>